<dbReference type="Gene3D" id="3.10.20.90">
    <property type="entry name" value="Phosphatidylinositol 3-kinase Catalytic Subunit, Chain A, domain 1"/>
    <property type="match status" value="1"/>
</dbReference>
<dbReference type="InterPro" id="IPR050158">
    <property type="entry name" value="Ubiquitin_ubiquitin-like"/>
</dbReference>
<proteinExistence type="inferred from homology"/>
<dbReference type="Pfam" id="PF03797">
    <property type="entry name" value="Autotransporter"/>
    <property type="match status" value="1"/>
</dbReference>
<reference evidence="9" key="2">
    <citation type="submission" date="2020-09" db="EMBL/GenBank/DDBJ databases">
        <authorList>
            <person name="Sun Q."/>
            <person name="Kim S."/>
        </authorList>
    </citation>
    <scope>NUCLEOTIDE SEQUENCE</scope>
    <source>
        <strain evidence="9">KCTC 32182</strain>
    </source>
</reference>
<feature type="domain" description="Autotransporter" evidence="8">
    <location>
        <begin position="329"/>
        <end position="611"/>
    </location>
</feature>
<evidence type="ECO:0008006" key="11">
    <source>
        <dbReference type="Google" id="ProtNLM"/>
    </source>
</evidence>
<dbReference type="SMART" id="SM00869">
    <property type="entry name" value="Autotransporter"/>
    <property type="match status" value="1"/>
</dbReference>
<reference evidence="9" key="1">
    <citation type="journal article" date="2014" name="Int. J. Syst. Evol. Microbiol.">
        <title>Complete genome sequence of Corynebacterium casei LMG S-19264T (=DSM 44701T), isolated from a smear-ripened cheese.</title>
        <authorList>
            <consortium name="US DOE Joint Genome Institute (JGI-PGF)"/>
            <person name="Walter F."/>
            <person name="Albersmeier A."/>
            <person name="Kalinowski J."/>
            <person name="Ruckert C."/>
        </authorList>
    </citation>
    <scope>NUCLEOTIDE SEQUENCE</scope>
    <source>
        <strain evidence="9">KCTC 32182</strain>
    </source>
</reference>
<accession>A0A918U7K5</accession>
<dbReference type="SUPFAM" id="SSF103515">
    <property type="entry name" value="Autotransporter"/>
    <property type="match status" value="1"/>
</dbReference>
<keyword evidence="10" id="KW-1185">Reference proteome</keyword>
<dbReference type="InterPro" id="IPR000626">
    <property type="entry name" value="Ubiquitin-like_dom"/>
</dbReference>
<evidence type="ECO:0000256" key="4">
    <source>
        <dbReference type="ARBA" id="ARBA00022499"/>
    </source>
</evidence>
<dbReference type="InterPro" id="IPR036709">
    <property type="entry name" value="Autotransporte_beta_dom_sf"/>
</dbReference>
<dbReference type="InterPro" id="IPR005546">
    <property type="entry name" value="Autotransporte_beta"/>
</dbReference>
<dbReference type="Gene3D" id="2.40.128.130">
    <property type="entry name" value="Autotransporter beta-domain"/>
    <property type="match status" value="1"/>
</dbReference>
<dbReference type="FunFam" id="3.10.20.90:FF:000469">
    <property type="entry name" value="Polyubiquitin-C"/>
    <property type="match status" value="1"/>
</dbReference>
<dbReference type="InterPro" id="IPR003343">
    <property type="entry name" value="Big_2"/>
</dbReference>
<dbReference type="PANTHER" id="PTHR10666">
    <property type="entry name" value="UBIQUITIN"/>
    <property type="match status" value="1"/>
</dbReference>
<comment type="caution">
    <text evidence="9">The sequence shown here is derived from an EMBL/GenBank/DDBJ whole genome shotgun (WGS) entry which is preliminary data.</text>
</comment>
<keyword evidence="3" id="KW-0963">Cytoplasm</keyword>
<keyword evidence="4" id="KW-1017">Isopeptide bond</keyword>
<dbReference type="PRINTS" id="PR00348">
    <property type="entry name" value="UBIQUITIN"/>
</dbReference>
<protein>
    <recommendedName>
        <fullName evidence="11">Outer membrane autotransporter protein</fullName>
    </recommendedName>
</protein>
<evidence type="ECO:0000256" key="2">
    <source>
        <dbReference type="ARBA" id="ARBA00008430"/>
    </source>
</evidence>
<dbReference type="PROSITE" id="PS50053">
    <property type="entry name" value="UBIQUITIN_2"/>
    <property type="match status" value="1"/>
</dbReference>
<dbReference type="Pfam" id="PF00240">
    <property type="entry name" value="ubiquitin"/>
    <property type="match status" value="1"/>
</dbReference>
<dbReference type="SMART" id="SM00213">
    <property type="entry name" value="UBQ"/>
    <property type="match status" value="1"/>
</dbReference>
<dbReference type="Proteomes" id="UP000645257">
    <property type="component" value="Unassembled WGS sequence"/>
</dbReference>
<comment type="subcellular location">
    <subcellularLocation>
        <location evidence="1">Cytoplasm</location>
    </subcellularLocation>
</comment>
<evidence type="ECO:0000313" key="9">
    <source>
        <dbReference type="EMBL" id="GGY03605.1"/>
    </source>
</evidence>
<evidence type="ECO:0000313" key="10">
    <source>
        <dbReference type="Proteomes" id="UP000645257"/>
    </source>
</evidence>
<comment type="similarity">
    <text evidence="2">Belongs to the ubiquitin family.</text>
</comment>
<dbReference type="PROSITE" id="PS51208">
    <property type="entry name" value="AUTOTRANSPORTER"/>
    <property type="match status" value="1"/>
</dbReference>
<name>A0A918U7K5_9NEIS</name>
<evidence type="ECO:0000256" key="5">
    <source>
        <dbReference type="ARBA" id="ARBA00022737"/>
    </source>
</evidence>
<dbReference type="GO" id="GO:0005737">
    <property type="term" value="C:cytoplasm"/>
    <property type="evidence" value="ECO:0007669"/>
    <property type="project" value="UniProtKB-SubCell"/>
</dbReference>
<dbReference type="SUPFAM" id="SSF54236">
    <property type="entry name" value="Ubiquitin-like"/>
    <property type="match status" value="1"/>
</dbReference>
<dbReference type="Pfam" id="PF02368">
    <property type="entry name" value="Big_2"/>
    <property type="match status" value="2"/>
</dbReference>
<dbReference type="EMBL" id="BMYX01000001">
    <property type="protein sequence ID" value="GGY03605.1"/>
    <property type="molecule type" value="Genomic_DNA"/>
</dbReference>
<organism evidence="9 10">
    <name type="scientific">Paludibacterium paludis</name>
    <dbReference type="NCBI Taxonomy" id="1225769"/>
    <lineage>
        <taxon>Bacteria</taxon>
        <taxon>Pseudomonadati</taxon>
        <taxon>Pseudomonadota</taxon>
        <taxon>Betaproteobacteria</taxon>
        <taxon>Neisseriales</taxon>
        <taxon>Chromobacteriaceae</taxon>
        <taxon>Paludibacterium</taxon>
    </lineage>
</organism>
<feature type="domain" description="Ubiquitin-like" evidence="7">
    <location>
        <begin position="1"/>
        <end position="76"/>
    </location>
</feature>
<keyword evidence="6" id="KW-0832">Ubl conjugation</keyword>
<evidence type="ECO:0000256" key="6">
    <source>
        <dbReference type="ARBA" id="ARBA00022843"/>
    </source>
</evidence>
<dbReference type="InterPro" id="IPR008964">
    <property type="entry name" value="Invasin/intimin_cell_adhesion"/>
</dbReference>
<dbReference type="SUPFAM" id="SSF49373">
    <property type="entry name" value="Invasin/intimin cell-adhesion fragments"/>
    <property type="match status" value="2"/>
</dbReference>
<evidence type="ECO:0000256" key="3">
    <source>
        <dbReference type="ARBA" id="ARBA00022490"/>
    </source>
</evidence>
<evidence type="ECO:0000259" key="8">
    <source>
        <dbReference type="PROSITE" id="PS51208"/>
    </source>
</evidence>
<dbReference type="InterPro" id="IPR019956">
    <property type="entry name" value="Ubiquitin_dom"/>
</dbReference>
<evidence type="ECO:0000259" key="7">
    <source>
        <dbReference type="PROSITE" id="PS50053"/>
    </source>
</evidence>
<evidence type="ECO:0000256" key="1">
    <source>
        <dbReference type="ARBA" id="ARBA00004496"/>
    </source>
</evidence>
<sequence>MQIFVTTLTHRTITLDVEASDSILDVKTQILDKEGVPTDRQILLYQSRVLEDERTLSDYNIQKLATLVLQANGLTGSISFATPGSATVKLGDALLNPATSSLAGGGYGAIRYTSSDPSVAVVDAITGAVTPVAEGSCVITASQAAVPGINQAASQSYAVTVVAAPAGVLTFKTPGPVSALLGTTLANPATSSVSGPVYGPIRYASSDTSVATVDAATGLVTPVAAGSCQIIATQAAVAGPSGAVTQRYQLTVGVAERRDPSADRDVKGLLSAQADAARRGAGTQLGLLGRRLATLHESGYGRNSAGVSLSVSGQSLPTGAFADRSSPDAFPRELAFWIDGSVAWGRRDASSRQSDGRFRTDGIGFGADYRLGDSATFGLAGGLGYGRTDVGNAGSHLTNRYKNLAVYSGLRPGGRMFVDAVLGYGWLDFNTSRSFAGGDRASGKRSGRQWFGSLSASYLYRNADSLFSPYASVDRVWTNLGRFGESASDRQSALTYESQSLRSSTVHLGVRWERMWRMAGMSLTPSLRAEYLRRFEQTQDAGIRYRESNGSNRSTRLYRVAYASEAREQGYIEAGCHLASRGRWDAGLFYAYAFGSAFSSQSVRLNTAYRF</sequence>
<dbReference type="AlphaFoldDB" id="A0A918U7K5"/>
<gene>
    <name evidence="9" type="ORF">GCM10011289_02420</name>
</gene>
<keyword evidence="5" id="KW-0677">Repeat</keyword>
<dbReference type="InterPro" id="IPR029071">
    <property type="entry name" value="Ubiquitin-like_domsf"/>
</dbReference>
<dbReference type="Gene3D" id="2.60.40.1080">
    <property type="match status" value="2"/>
</dbReference>
<dbReference type="RefSeq" id="WP_215796395.1">
    <property type="nucleotide sequence ID" value="NZ_BMYX01000001.1"/>
</dbReference>